<feature type="compositionally biased region" description="Basic and acidic residues" evidence="1">
    <location>
        <begin position="232"/>
        <end position="252"/>
    </location>
</feature>
<dbReference type="PANTHER" id="PTHR13155">
    <property type="entry name" value="A-KINASE ANCHOR PROTEINS"/>
    <property type="match status" value="1"/>
</dbReference>
<dbReference type="PROSITE" id="PS50132">
    <property type="entry name" value="RGS"/>
    <property type="match status" value="1"/>
</dbReference>
<dbReference type="InterPro" id="IPR044926">
    <property type="entry name" value="RGS_subdomain_2"/>
</dbReference>
<evidence type="ECO:0000313" key="4">
    <source>
        <dbReference type="EMBL" id="PWN91246.1"/>
    </source>
</evidence>
<feature type="region of interest" description="Disordered" evidence="1">
    <location>
        <begin position="172"/>
        <end position="279"/>
    </location>
</feature>
<name>A0A316YQF3_9BASI</name>
<gene>
    <name evidence="4" type="ORF">FA10DRAFT_265116</name>
</gene>
<feature type="domain" description="RGS" evidence="3">
    <location>
        <begin position="265"/>
        <end position="389"/>
    </location>
</feature>
<dbReference type="STRING" id="215250.A0A316YQF3"/>
<keyword evidence="2" id="KW-0812">Transmembrane</keyword>
<dbReference type="FunCoup" id="A0A316YQF3">
    <property type="interactions" value="60"/>
</dbReference>
<keyword evidence="2" id="KW-0472">Membrane</keyword>
<feature type="region of interest" description="Disordered" evidence="1">
    <location>
        <begin position="1"/>
        <end position="77"/>
    </location>
</feature>
<evidence type="ECO:0000256" key="1">
    <source>
        <dbReference type="SAM" id="MobiDB-lite"/>
    </source>
</evidence>
<dbReference type="InterPro" id="IPR016137">
    <property type="entry name" value="RGS"/>
</dbReference>
<dbReference type="GO" id="GO:0008104">
    <property type="term" value="P:intracellular protein localization"/>
    <property type="evidence" value="ECO:0007669"/>
    <property type="project" value="TreeGrafter"/>
</dbReference>
<sequence>MDRISRFSQYLRPQRPAPQPEPDAQAAYESEKRPEEQQEILQGEREASPQPLVPKDHEQVQEQVQDRDALRKRQTRRSLILTTSASRKRLPTLAEVLARRTLPPVDLYCYYLYLQREGSEDALDFWLDVQQHENLCRAYFKDLRRSGKSIRDDWPGYYQEARQRGSIYNRFNGIEHDGGSQVEEVNDPEHQSSIAHDNAGPMSSSHGHREAAAAALSSSHGHEQAPGIEASSHGHDRPASRASDGEWKKFEDEPTSGPRFPGDPEYQMRQSTDRAERRSILAKRGSHAPTVIARNTAITKADLVGSAERIYARFLLPGSEKEIYLPPQLRINSFPISSSTVPGPHDTEQQQALAKVPDMFHAQKEYVFRTMEADVFPRFLRAKAFGNLTPVSALVRLSLGLLALWAGLATGFSFIFLDVNRVKRLWVILPFAIAVFLIMSHQYELDPILAIAQQSETTPFHLIRIKEPYVRNLLLQRTAGVLLIVTLITAALTVLFVFVPGHRL</sequence>
<dbReference type="PANTHER" id="PTHR13155:SF1">
    <property type="entry name" value="A-KINASE ANCHOR PROTEIN 10, MITOCHONDRIAL"/>
    <property type="match status" value="1"/>
</dbReference>
<accession>A0A316YQF3</accession>
<dbReference type="SMART" id="SM00315">
    <property type="entry name" value="RGS"/>
    <property type="match status" value="1"/>
</dbReference>
<dbReference type="InterPro" id="IPR052246">
    <property type="entry name" value="Cell_Polariz_PKAAnc"/>
</dbReference>
<feature type="transmembrane region" description="Helical" evidence="2">
    <location>
        <begin position="397"/>
        <end position="417"/>
    </location>
</feature>
<dbReference type="InterPro" id="IPR036305">
    <property type="entry name" value="RGS_sf"/>
</dbReference>
<dbReference type="AlphaFoldDB" id="A0A316YQF3"/>
<feature type="transmembrane region" description="Helical" evidence="2">
    <location>
        <begin position="479"/>
        <end position="499"/>
    </location>
</feature>
<dbReference type="InParanoid" id="A0A316YQF3"/>
<dbReference type="Proteomes" id="UP000245768">
    <property type="component" value="Unassembled WGS sequence"/>
</dbReference>
<feature type="transmembrane region" description="Helical" evidence="2">
    <location>
        <begin position="424"/>
        <end position="443"/>
    </location>
</feature>
<dbReference type="GeneID" id="37042845"/>
<dbReference type="GO" id="GO:0005886">
    <property type="term" value="C:plasma membrane"/>
    <property type="evidence" value="ECO:0007669"/>
    <property type="project" value="TreeGrafter"/>
</dbReference>
<dbReference type="Pfam" id="PF00615">
    <property type="entry name" value="RGS"/>
    <property type="match status" value="1"/>
</dbReference>
<feature type="compositionally biased region" description="Basic and acidic residues" evidence="1">
    <location>
        <begin position="29"/>
        <end position="47"/>
    </location>
</feature>
<dbReference type="SUPFAM" id="SSF48097">
    <property type="entry name" value="Regulator of G-protein signaling, RGS"/>
    <property type="match status" value="1"/>
</dbReference>
<protein>
    <submittedName>
        <fullName evidence="4">Regulator of G protein signaling superfamily</fullName>
    </submittedName>
</protein>
<evidence type="ECO:0000259" key="3">
    <source>
        <dbReference type="PROSITE" id="PS50132"/>
    </source>
</evidence>
<evidence type="ECO:0000313" key="5">
    <source>
        <dbReference type="Proteomes" id="UP000245768"/>
    </source>
</evidence>
<reference evidence="4 5" key="1">
    <citation type="journal article" date="2018" name="Mol. Biol. Evol.">
        <title>Broad Genomic Sampling Reveals a Smut Pathogenic Ancestry of the Fungal Clade Ustilaginomycotina.</title>
        <authorList>
            <person name="Kijpornyongpan T."/>
            <person name="Mondo S.J."/>
            <person name="Barry K."/>
            <person name="Sandor L."/>
            <person name="Lee J."/>
            <person name="Lipzen A."/>
            <person name="Pangilinan J."/>
            <person name="LaButti K."/>
            <person name="Hainaut M."/>
            <person name="Henrissat B."/>
            <person name="Grigoriev I.V."/>
            <person name="Spatafora J.W."/>
            <person name="Aime M.C."/>
        </authorList>
    </citation>
    <scope>NUCLEOTIDE SEQUENCE [LARGE SCALE GENOMIC DNA]</scope>
    <source>
        <strain evidence="4 5">MCA 4198</strain>
    </source>
</reference>
<dbReference type="Gene3D" id="1.10.167.10">
    <property type="entry name" value="Regulator of G-protein Signalling 4, domain 2"/>
    <property type="match status" value="1"/>
</dbReference>
<proteinExistence type="predicted"/>
<keyword evidence="5" id="KW-1185">Reference proteome</keyword>
<evidence type="ECO:0000256" key="2">
    <source>
        <dbReference type="SAM" id="Phobius"/>
    </source>
</evidence>
<feature type="compositionally biased region" description="Basic and acidic residues" evidence="1">
    <location>
        <begin position="54"/>
        <end position="71"/>
    </location>
</feature>
<dbReference type="EMBL" id="KZ819635">
    <property type="protein sequence ID" value="PWN91246.1"/>
    <property type="molecule type" value="Genomic_DNA"/>
</dbReference>
<dbReference type="OrthoDB" id="5584247at2759"/>
<organism evidence="4 5">
    <name type="scientific">Acaromyces ingoldii</name>
    <dbReference type="NCBI Taxonomy" id="215250"/>
    <lineage>
        <taxon>Eukaryota</taxon>
        <taxon>Fungi</taxon>
        <taxon>Dikarya</taxon>
        <taxon>Basidiomycota</taxon>
        <taxon>Ustilaginomycotina</taxon>
        <taxon>Exobasidiomycetes</taxon>
        <taxon>Exobasidiales</taxon>
        <taxon>Cryptobasidiaceae</taxon>
        <taxon>Acaromyces</taxon>
    </lineage>
</organism>
<keyword evidence="2" id="KW-1133">Transmembrane helix</keyword>
<dbReference type="RefSeq" id="XP_025378444.1">
    <property type="nucleotide sequence ID" value="XM_025520929.1"/>
</dbReference>